<evidence type="ECO:0000313" key="1">
    <source>
        <dbReference type="EMBL" id="GAS98849.1"/>
    </source>
</evidence>
<name>A0A100WHX8_MYCCR</name>
<dbReference type="RefSeq" id="WP_062659611.1">
    <property type="nucleotide sequence ID" value="NZ_BCSY01000111.1"/>
</dbReference>
<comment type="caution">
    <text evidence="1">The sequence shown here is derived from an EMBL/GenBank/DDBJ whole genome shotgun (WGS) entry which is preliminary data.</text>
</comment>
<organism evidence="1 2">
    <name type="scientific">Mycolicibacterium canariasense</name>
    <name type="common">Mycobacterium canariasense</name>
    <dbReference type="NCBI Taxonomy" id="228230"/>
    <lineage>
        <taxon>Bacteria</taxon>
        <taxon>Bacillati</taxon>
        <taxon>Actinomycetota</taxon>
        <taxon>Actinomycetes</taxon>
        <taxon>Mycobacteriales</taxon>
        <taxon>Mycobacteriaceae</taxon>
        <taxon>Mycolicibacterium</taxon>
    </lineage>
</organism>
<reference evidence="2" key="1">
    <citation type="journal article" date="2016" name="Genome Announc.">
        <title>Draft Genome Sequences of Five Rapidly Growing Mycobacterium Species, M. thermoresistibile, M. fortuitum subsp. acetamidolyticum, M. canariasense, M. brisbanense, and M. novocastrense.</title>
        <authorList>
            <person name="Katahira K."/>
            <person name="Ogura Y."/>
            <person name="Gotoh Y."/>
            <person name="Hayashi T."/>
        </authorList>
    </citation>
    <scope>NUCLEOTIDE SEQUENCE [LARGE SCALE GENOMIC DNA]</scope>
    <source>
        <strain evidence="2">JCM15298</strain>
    </source>
</reference>
<reference evidence="2" key="2">
    <citation type="submission" date="2016-02" db="EMBL/GenBank/DDBJ databases">
        <title>Draft genome sequence of five rapidly growing Mycobacterium species.</title>
        <authorList>
            <person name="Katahira K."/>
            <person name="Gotou Y."/>
            <person name="Iida K."/>
            <person name="Ogura Y."/>
            <person name="Hayashi T."/>
        </authorList>
    </citation>
    <scope>NUCLEOTIDE SEQUENCE [LARGE SCALE GENOMIC DNA]</scope>
    <source>
        <strain evidence="2">JCM15298</strain>
    </source>
</reference>
<dbReference type="Proteomes" id="UP000069443">
    <property type="component" value="Unassembled WGS sequence"/>
</dbReference>
<dbReference type="AlphaFoldDB" id="A0A100WHX8"/>
<accession>A0A100WHX8</accession>
<sequence length="85" mass="9324">MTTATTGLVWRPVGRNELLATAAGVRGWYRIRHVGAQWLLRAYGWDGLPSLLLPVGGKHFDTRQDAERAAHRIDTQPPCGEVSGS</sequence>
<evidence type="ECO:0000313" key="2">
    <source>
        <dbReference type="Proteomes" id="UP000069443"/>
    </source>
</evidence>
<protein>
    <submittedName>
        <fullName evidence="1">Gp52</fullName>
    </submittedName>
</protein>
<gene>
    <name evidence="1" type="ORF">RMCC_5814</name>
</gene>
<dbReference type="STRING" id="228230.RMCC_5814"/>
<dbReference type="EMBL" id="BCSY01000111">
    <property type="protein sequence ID" value="GAS98849.1"/>
    <property type="molecule type" value="Genomic_DNA"/>
</dbReference>
<proteinExistence type="predicted"/>
<keyword evidence="2" id="KW-1185">Reference proteome</keyword>